<evidence type="ECO:0000256" key="8">
    <source>
        <dbReference type="ARBA" id="ARBA00022679"/>
    </source>
</evidence>
<evidence type="ECO:0000313" key="14">
    <source>
        <dbReference type="Proteomes" id="UP000044136"/>
    </source>
</evidence>
<feature type="domain" description="Lumazine-binding" evidence="12">
    <location>
        <begin position="96"/>
        <end position="194"/>
    </location>
</feature>
<dbReference type="SUPFAM" id="SSF63380">
    <property type="entry name" value="Riboflavin synthase domain-like"/>
    <property type="match status" value="2"/>
</dbReference>
<dbReference type="Gene3D" id="2.40.30.20">
    <property type="match status" value="2"/>
</dbReference>
<dbReference type="HOGENOM" id="CLU_034388_2_0_9"/>
<evidence type="ECO:0000256" key="1">
    <source>
        <dbReference type="ARBA" id="ARBA00000968"/>
    </source>
</evidence>
<dbReference type="eggNOG" id="COG0307">
    <property type="taxonomic scope" value="Bacteria"/>
</dbReference>
<evidence type="ECO:0000256" key="5">
    <source>
        <dbReference type="ARBA" id="ARBA00012827"/>
    </source>
</evidence>
<feature type="repeat" description="Lumazine-binding" evidence="11">
    <location>
        <begin position="1"/>
        <end position="95"/>
    </location>
</feature>
<keyword evidence="9" id="KW-0677">Repeat</keyword>
<evidence type="ECO:0000256" key="10">
    <source>
        <dbReference type="NCBIfam" id="TIGR00187"/>
    </source>
</evidence>
<accession>A0A078M6N2</accession>
<dbReference type="OrthoDB" id="9788537at2"/>
<comment type="pathway">
    <text evidence="3">Cofactor biosynthesis; riboflavin biosynthesis; riboflavin from 2-hydroxy-3-oxobutyl phosphate and 5-amino-6-(D-ribitylamino)uracil: step 2/2.</text>
</comment>
<evidence type="ECO:0000259" key="12">
    <source>
        <dbReference type="PROSITE" id="PS51177"/>
    </source>
</evidence>
<protein>
    <recommendedName>
        <fullName evidence="6 10">Riboflavin synthase</fullName>
        <ecNumber evidence="5 10">2.5.1.9</ecNumber>
    </recommendedName>
</protein>
<evidence type="ECO:0000256" key="6">
    <source>
        <dbReference type="ARBA" id="ARBA00013950"/>
    </source>
</evidence>
<comment type="catalytic activity">
    <reaction evidence="1">
        <text>2 6,7-dimethyl-8-(1-D-ribityl)lumazine + H(+) = 5-amino-6-(D-ribitylamino)uracil + riboflavin</text>
        <dbReference type="Rhea" id="RHEA:20772"/>
        <dbReference type="ChEBI" id="CHEBI:15378"/>
        <dbReference type="ChEBI" id="CHEBI:15934"/>
        <dbReference type="ChEBI" id="CHEBI:57986"/>
        <dbReference type="ChEBI" id="CHEBI:58201"/>
        <dbReference type="EC" id="2.5.1.9"/>
    </reaction>
</comment>
<evidence type="ECO:0000256" key="3">
    <source>
        <dbReference type="ARBA" id="ARBA00004887"/>
    </source>
</evidence>
<evidence type="ECO:0000256" key="2">
    <source>
        <dbReference type="ARBA" id="ARBA00002803"/>
    </source>
</evidence>
<dbReference type="InterPro" id="IPR001783">
    <property type="entry name" value="Lumazine-bd"/>
</dbReference>
<reference evidence="13 14" key="1">
    <citation type="submission" date="2014-07" db="EMBL/GenBank/DDBJ databases">
        <authorList>
            <person name="Urmite Genomes Urmite Genomes"/>
        </authorList>
    </citation>
    <scope>NUCLEOTIDE SEQUENCE [LARGE SCALE GENOMIC DNA]</scope>
    <source>
        <strain evidence="13 14">13MG44_air</strain>
    </source>
</reference>
<organism evidence="13 14">
    <name type="scientific">Jeotgalicoccus saudimassiliensis</name>
    <dbReference type="NCBI Taxonomy" id="1461582"/>
    <lineage>
        <taxon>Bacteria</taxon>
        <taxon>Bacillati</taxon>
        <taxon>Bacillota</taxon>
        <taxon>Bacilli</taxon>
        <taxon>Bacillales</taxon>
        <taxon>Staphylococcaceae</taxon>
        <taxon>Jeotgalicoccus</taxon>
    </lineage>
</organism>
<dbReference type="NCBIfam" id="NF006767">
    <property type="entry name" value="PRK09289.1"/>
    <property type="match status" value="1"/>
</dbReference>
<evidence type="ECO:0000256" key="7">
    <source>
        <dbReference type="ARBA" id="ARBA00022619"/>
    </source>
</evidence>
<dbReference type="GO" id="GO:0004746">
    <property type="term" value="F:riboflavin synthase activity"/>
    <property type="evidence" value="ECO:0007669"/>
    <property type="project" value="UniProtKB-UniRule"/>
</dbReference>
<dbReference type="GO" id="GO:0009231">
    <property type="term" value="P:riboflavin biosynthetic process"/>
    <property type="evidence" value="ECO:0007669"/>
    <property type="project" value="UniProtKB-KW"/>
</dbReference>
<dbReference type="EC" id="2.5.1.9" evidence="5 10"/>
<evidence type="ECO:0000313" key="13">
    <source>
        <dbReference type="EMBL" id="CEA01925.1"/>
    </source>
</evidence>
<dbReference type="InterPro" id="IPR026017">
    <property type="entry name" value="Lumazine-bd_dom"/>
</dbReference>
<dbReference type="CDD" id="cd00402">
    <property type="entry name" value="Riboflavin_synthase_like"/>
    <property type="match status" value="1"/>
</dbReference>
<proteinExistence type="predicted"/>
<dbReference type="Pfam" id="PF00677">
    <property type="entry name" value="Lum_binding"/>
    <property type="match status" value="2"/>
</dbReference>
<keyword evidence="7" id="KW-0686">Riboflavin biosynthesis</keyword>
<dbReference type="RefSeq" id="WP_035809981.1">
    <property type="nucleotide sequence ID" value="NZ_CCSE01000001.1"/>
</dbReference>
<evidence type="ECO:0000256" key="4">
    <source>
        <dbReference type="ARBA" id="ARBA00011233"/>
    </source>
</evidence>
<dbReference type="FunFam" id="2.40.30.20:FF:000003">
    <property type="entry name" value="Riboflavin synthase, alpha subunit"/>
    <property type="match status" value="1"/>
</dbReference>
<feature type="repeat" description="Lumazine-binding" evidence="11">
    <location>
        <begin position="96"/>
        <end position="194"/>
    </location>
</feature>
<dbReference type="EMBL" id="CCSE01000001">
    <property type="protein sequence ID" value="CEA01925.1"/>
    <property type="molecule type" value="Genomic_DNA"/>
</dbReference>
<feature type="domain" description="Lumazine-binding" evidence="12">
    <location>
        <begin position="1"/>
        <end position="95"/>
    </location>
</feature>
<comment type="subunit">
    <text evidence="4">Homotrimer.</text>
</comment>
<dbReference type="STRING" id="1461582.BN1048_01537"/>
<evidence type="ECO:0000256" key="9">
    <source>
        <dbReference type="ARBA" id="ARBA00022737"/>
    </source>
</evidence>
<dbReference type="AlphaFoldDB" id="A0A078M6N2"/>
<dbReference type="InterPro" id="IPR023366">
    <property type="entry name" value="ATP_synth_asu-like_sf"/>
</dbReference>
<dbReference type="NCBIfam" id="NF009566">
    <property type="entry name" value="PRK13020.1"/>
    <property type="match status" value="1"/>
</dbReference>
<dbReference type="NCBIfam" id="TIGR00187">
    <property type="entry name" value="ribE"/>
    <property type="match status" value="1"/>
</dbReference>
<dbReference type="InterPro" id="IPR017938">
    <property type="entry name" value="Riboflavin_synthase-like_b-brl"/>
</dbReference>
<dbReference type="PANTHER" id="PTHR21098">
    <property type="entry name" value="RIBOFLAVIN SYNTHASE ALPHA CHAIN"/>
    <property type="match status" value="1"/>
</dbReference>
<dbReference type="PANTHER" id="PTHR21098:SF12">
    <property type="entry name" value="RIBOFLAVIN SYNTHASE"/>
    <property type="match status" value="1"/>
</dbReference>
<dbReference type="PIRSF" id="PIRSF000498">
    <property type="entry name" value="Riboflavin_syn_A"/>
    <property type="match status" value="1"/>
</dbReference>
<gene>
    <name evidence="13" type="primary">ribE</name>
    <name evidence="13" type="ORF">BN1048_01537</name>
</gene>
<keyword evidence="8" id="KW-0808">Transferase</keyword>
<dbReference type="PROSITE" id="PS51177">
    <property type="entry name" value="LUMAZINE_BIND"/>
    <property type="match status" value="2"/>
</dbReference>
<dbReference type="Proteomes" id="UP000044136">
    <property type="component" value="Unassembled WGS sequence"/>
</dbReference>
<name>A0A078M6N2_9STAP</name>
<evidence type="ECO:0000256" key="11">
    <source>
        <dbReference type="PROSITE-ProRule" id="PRU00524"/>
    </source>
</evidence>
<sequence length="204" mass="22373">MFTGLIEQTSPVLSINKTSALTEMEIKNTLFDDLNIGDSVAVNGACLTITKLQEESFSVEIVNETSSITSLSDVKKGDILNLERAMRLDQRLGGHIVSGHVDGTGLIENIYNDGDALVLSVKCSRELMKYMILKGSVTIDGISLTLFDIKTEEDIFILNIIPKTQYKTNISGKTAGDIVNIEADMMIKHIDHLLNFEKAGGRHV</sequence>
<comment type="function">
    <text evidence="2">Catalyzes the dismutation of two molecules of 6,7-dimethyl-8-ribityllumazine, resulting in the formation of riboflavin and 5-amino-6-(D-ribitylamino)uracil.</text>
</comment>
<keyword evidence="14" id="KW-1185">Reference proteome</keyword>
<dbReference type="FunFam" id="2.40.30.20:FF:000004">
    <property type="entry name" value="Riboflavin synthase, alpha subunit"/>
    <property type="match status" value="1"/>
</dbReference>